<feature type="transmembrane region" description="Helical" evidence="7">
    <location>
        <begin position="304"/>
        <end position="324"/>
    </location>
</feature>
<feature type="transmembrane region" description="Helical" evidence="7">
    <location>
        <begin position="253"/>
        <end position="270"/>
    </location>
</feature>
<dbReference type="Proteomes" id="UP000823824">
    <property type="component" value="Unassembled WGS sequence"/>
</dbReference>
<evidence type="ECO:0000313" key="9">
    <source>
        <dbReference type="EMBL" id="HJB14056.1"/>
    </source>
</evidence>
<feature type="transmembrane region" description="Helical" evidence="7">
    <location>
        <begin position="142"/>
        <end position="163"/>
    </location>
</feature>
<organism evidence="9 10">
    <name type="scientific">Candidatus Oscillibacter excrementigallinarum</name>
    <dbReference type="NCBI Taxonomy" id="2838716"/>
    <lineage>
        <taxon>Bacteria</taxon>
        <taxon>Bacillati</taxon>
        <taxon>Bacillota</taxon>
        <taxon>Clostridia</taxon>
        <taxon>Eubacteriales</taxon>
        <taxon>Oscillospiraceae</taxon>
        <taxon>Oscillibacter</taxon>
    </lineage>
</organism>
<dbReference type="EMBL" id="DWZJ01000092">
    <property type="protein sequence ID" value="HJB14056.1"/>
    <property type="molecule type" value="Genomic_DNA"/>
</dbReference>
<reference evidence="9" key="2">
    <citation type="submission" date="2021-04" db="EMBL/GenBank/DDBJ databases">
        <authorList>
            <person name="Gilroy R."/>
        </authorList>
    </citation>
    <scope>NUCLEOTIDE SEQUENCE</scope>
    <source>
        <strain evidence="9">ChiBcec18-1249</strain>
    </source>
</reference>
<name>A0A9D2LKM1_9FIRM</name>
<evidence type="ECO:0000256" key="2">
    <source>
        <dbReference type="ARBA" id="ARBA00008335"/>
    </source>
</evidence>
<feature type="transmembrane region" description="Helical" evidence="7">
    <location>
        <begin position="336"/>
        <end position="358"/>
    </location>
</feature>
<dbReference type="InterPro" id="IPR005829">
    <property type="entry name" value="Sugar_transporter_CS"/>
</dbReference>
<dbReference type="InterPro" id="IPR051788">
    <property type="entry name" value="MFS_Transporter"/>
</dbReference>
<dbReference type="GO" id="GO:0005886">
    <property type="term" value="C:plasma membrane"/>
    <property type="evidence" value="ECO:0007669"/>
    <property type="project" value="UniProtKB-SubCell"/>
</dbReference>
<evidence type="ECO:0000256" key="1">
    <source>
        <dbReference type="ARBA" id="ARBA00004651"/>
    </source>
</evidence>
<dbReference type="PANTHER" id="PTHR23514:SF3">
    <property type="entry name" value="BYPASS OF STOP CODON PROTEIN 6"/>
    <property type="match status" value="1"/>
</dbReference>
<dbReference type="AlphaFoldDB" id="A0A9D2LKM1"/>
<feature type="transmembrane region" description="Helical" evidence="7">
    <location>
        <begin position="279"/>
        <end position="298"/>
    </location>
</feature>
<dbReference type="InterPro" id="IPR020846">
    <property type="entry name" value="MFS_dom"/>
</dbReference>
<evidence type="ECO:0000259" key="8">
    <source>
        <dbReference type="PROSITE" id="PS50850"/>
    </source>
</evidence>
<dbReference type="PANTHER" id="PTHR23514">
    <property type="entry name" value="BYPASS OF STOP CODON PROTEIN 6"/>
    <property type="match status" value="1"/>
</dbReference>
<keyword evidence="3" id="KW-0813">Transport</keyword>
<dbReference type="SUPFAM" id="SSF103473">
    <property type="entry name" value="MFS general substrate transporter"/>
    <property type="match status" value="1"/>
</dbReference>
<feature type="transmembrane region" description="Helical" evidence="7">
    <location>
        <begin position="370"/>
        <end position="389"/>
    </location>
</feature>
<dbReference type="InterPro" id="IPR036259">
    <property type="entry name" value="MFS_trans_sf"/>
</dbReference>
<sequence>MDSRKYYPTALALYITYFVLGIAASIMGQYKQDFAAMWDAAVLADGSYDVSGVVAVIAAIGLGRLIAFPVAGPLSDRLGRRLSALIGCALYAVFLLAVTFSPNLYVGYALAIVSGMANSFLDTSITPSCMEIFKEKGTIANIFTKLSISIAQFLLPFAISFVAVRELPFRTIFLATAALIIVDGIFLAFLPFPPFERTVKAKGAPKERMKFTPSAVVLVCLGFTTSTTFMLWLNCNQELGTLYGLADPSRIQSFYSVGIVLALFASAALLKRNVEPAKILVAYPTVALATLAAIYLIQEPFMCLAGGFLLGFFAAGGVLQLVTAVANEMFPKNRGVITSIVMIASSVANYLVVSVAGILTRIGGIEGPRLVLLFNMAVTLIGILLALYLNACLKRERSGAAAAAAAVEAQR</sequence>
<evidence type="ECO:0000313" key="10">
    <source>
        <dbReference type="Proteomes" id="UP000823824"/>
    </source>
</evidence>
<evidence type="ECO:0000256" key="4">
    <source>
        <dbReference type="ARBA" id="ARBA00022692"/>
    </source>
</evidence>
<proteinExistence type="inferred from homology"/>
<comment type="subcellular location">
    <subcellularLocation>
        <location evidence="1">Cell membrane</location>
        <topology evidence="1">Multi-pass membrane protein</topology>
    </subcellularLocation>
</comment>
<keyword evidence="4 7" id="KW-0812">Transmembrane</keyword>
<feature type="transmembrane region" description="Helical" evidence="7">
    <location>
        <begin position="12"/>
        <end position="30"/>
    </location>
</feature>
<dbReference type="PROSITE" id="PS50850">
    <property type="entry name" value="MFS"/>
    <property type="match status" value="1"/>
</dbReference>
<feature type="transmembrane region" description="Helical" evidence="7">
    <location>
        <begin position="105"/>
        <end position="121"/>
    </location>
</feature>
<keyword evidence="5 7" id="KW-1133">Transmembrane helix</keyword>
<dbReference type="Gene3D" id="1.20.1250.20">
    <property type="entry name" value="MFS general substrate transporter like domains"/>
    <property type="match status" value="2"/>
</dbReference>
<dbReference type="GO" id="GO:0022857">
    <property type="term" value="F:transmembrane transporter activity"/>
    <property type="evidence" value="ECO:0007669"/>
    <property type="project" value="InterPro"/>
</dbReference>
<comment type="caution">
    <text evidence="9">The sequence shown here is derived from an EMBL/GenBank/DDBJ whole genome shotgun (WGS) entry which is preliminary data.</text>
</comment>
<evidence type="ECO:0000256" key="3">
    <source>
        <dbReference type="ARBA" id="ARBA00022448"/>
    </source>
</evidence>
<keyword evidence="6 7" id="KW-0472">Membrane</keyword>
<feature type="domain" description="Major facilitator superfamily (MFS) profile" evidence="8">
    <location>
        <begin position="9"/>
        <end position="394"/>
    </location>
</feature>
<dbReference type="Pfam" id="PF07690">
    <property type="entry name" value="MFS_1"/>
    <property type="match status" value="1"/>
</dbReference>
<dbReference type="InterPro" id="IPR011701">
    <property type="entry name" value="MFS"/>
</dbReference>
<evidence type="ECO:0000256" key="7">
    <source>
        <dbReference type="SAM" id="Phobius"/>
    </source>
</evidence>
<gene>
    <name evidence="9" type="ORF">H9787_10155</name>
</gene>
<accession>A0A9D2LKM1</accession>
<feature type="transmembrane region" description="Helical" evidence="7">
    <location>
        <begin position="82"/>
        <end position="99"/>
    </location>
</feature>
<reference evidence="9" key="1">
    <citation type="journal article" date="2021" name="PeerJ">
        <title>Extensive microbial diversity within the chicken gut microbiome revealed by metagenomics and culture.</title>
        <authorList>
            <person name="Gilroy R."/>
            <person name="Ravi A."/>
            <person name="Getino M."/>
            <person name="Pursley I."/>
            <person name="Horton D.L."/>
            <person name="Alikhan N.F."/>
            <person name="Baker D."/>
            <person name="Gharbi K."/>
            <person name="Hall N."/>
            <person name="Watson M."/>
            <person name="Adriaenssens E.M."/>
            <person name="Foster-Nyarko E."/>
            <person name="Jarju S."/>
            <person name="Secka A."/>
            <person name="Antonio M."/>
            <person name="Oren A."/>
            <person name="Chaudhuri R.R."/>
            <person name="La Ragione R."/>
            <person name="Hildebrand F."/>
            <person name="Pallen M.J."/>
        </authorList>
    </citation>
    <scope>NUCLEOTIDE SEQUENCE</scope>
    <source>
        <strain evidence="9">ChiBcec18-1249</strain>
    </source>
</reference>
<feature type="transmembrane region" description="Helical" evidence="7">
    <location>
        <begin position="211"/>
        <end position="233"/>
    </location>
</feature>
<protein>
    <submittedName>
        <fullName evidence="9">MFS transporter</fullName>
    </submittedName>
</protein>
<comment type="similarity">
    <text evidence="2">Belongs to the major facilitator superfamily.</text>
</comment>
<feature type="transmembrane region" description="Helical" evidence="7">
    <location>
        <begin position="50"/>
        <end position="70"/>
    </location>
</feature>
<feature type="transmembrane region" description="Helical" evidence="7">
    <location>
        <begin position="169"/>
        <end position="190"/>
    </location>
</feature>
<evidence type="ECO:0000256" key="6">
    <source>
        <dbReference type="ARBA" id="ARBA00023136"/>
    </source>
</evidence>
<evidence type="ECO:0000256" key="5">
    <source>
        <dbReference type="ARBA" id="ARBA00022989"/>
    </source>
</evidence>
<dbReference type="PROSITE" id="PS00216">
    <property type="entry name" value="SUGAR_TRANSPORT_1"/>
    <property type="match status" value="1"/>
</dbReference>